<keyword evidence="1" id="KW-0812">Transmembrane</keyword>
<name>X1R253_9ZZZZ</name>
<gene>
    <name evidence="2" type="ORF">S06H3_62601</name>
</gene>
<comment type="caution">
    <text evidence="2">The sequence shown here is derived from an EMBL/GenBank/DDBJ whole genome shotgun (WGS) entry which is preliminary data.</text>
</comment>
<protein>
    <submittedName>
        <fullName evidence="2">Uncharacterized protein</fullName>
    </submittedName>
</protein>
<dbReference type="AlphaFoldDB" id="X1R253"/>
<reference evidence="2" key="1">
    <citation type="journal article" date="2014" name="Front. Microbiol.">
        <title>High frequency of phylogenetically diverse reductive dehalogenase-homologous genes in deep subseafloor sedimentary metagenomes.</title>
        <authorList>
            <person name="Kawai M."/>
            <person name="Futagami T."/>
            <person name="Toyoda A."/>
            <person name="Takaki Y."/>
            <person name="Nishi S."/>
            <person name="Hori S."/>
            <person name="Arai W."/>
            <person name="Tsubouchi T."/>
            <person name="Morono Y."/>
            <person name="Uchiyama I."/>
            <person name="Ito T."/>
            <person name="Fujiyama A."/>
            <person name="Inagaki F."/>
            <person name="Takami H."/>
        </authorList>
    </citation>
    <scope>NUCLEOTIDE SEQUENCE</scope>
    <source>
        <strain evidence="2">Expedition CK06-06</strain>
    </source>
</reference>
<dbReference type="EMBL" id="BARV01041319">
    <property type="protein sequence ID" value="GAI49649.1"/>
    <property type="molecule type" value="Genomic_DNA"/>
</dbReference>
<organism evidence="2">
    <name type="scientific">marine sediment metagenome</name>
    <dbReference type="NCBI Taxonomy" id="412755"/>
    <lineage>
        <taxon>unclassified sequences</taxon>
        <taxon>metagenomes</taxon>
        <taxon>ecological metagenomes</taxon>
    </lineage>
</organism>
<keyword evidence="1" id="KW-1133">Transmembrane helix</keyword>
<evidence type="ECO:0000313" key="2">
    <source>
        <dbReference type="EMBL" id="GAI49649.1"/>
    </source>
</evidence>
<accession>X1R253</accession>
<sequence length="31" mass="3410">MIVEVGKTKKRKPLTAVILSLIMPGLGHIYC</sequence>
<feature type="non-terminal residue" evidence="2">
    <location>
        <position position="31"/>
    </location>
</feature>
<evidence type="ECO:0000256" key="1">
    <source>
        <dbReference type="SAM" id="Phobius"/>
    </source>
</evidence>
<feature type="transmembrane region" description="Helical" evidence="1">
    <location>
        <begin position="12"/>
        <end position="30"/>
    </location>
</feature>
<keyword evidence="1" id="KW-0472">Membrane</keyword>
<proteinExistence type="predicted"/>